<evidence type="ECO:0000256" key="4">
    <source>
        <dbReference type="SAM" id="MobiDB-lite"/>
    </source>
</evidence>
<dbReference type="InterPro" id="IPR030678">
    <property type="entry name" value="Peptide/Ni-bd"/>
</dbReference>
<dbReference type="InterPro" id="IPR039424">
    <property type="entry name" value="SBP_5"/>
</dbReference>
<comment type="similarity">
    <text evidence="1">Belongs to the bacterial solute-binding protein 5 family.</text>
</comment>
<dbReference type="PANTHER" id="PTHR30290:SF9">
    <property type="entry name" value="OLIGOPEPTIDE-BINDING PROTEIN APPA"/>
    <property type="match status" value="1"/>
</dbReference>
<dbReference type="Pfam" id="PF00496">
    <property type="entry name" value="SBP_bac_5"/>
    <property type="match status" value="1"/>
</dbReference>
<evidence type="ECO:0000256" key="2">
    <source>
        <dbReference type="ARBA" id="ARBA00022448"/>
    </source>
</evidence>
<dbReference type="Gene3D" id="3.10.105.10">
    <property type="entry name" value="Dipeptide-binding Protein, Domain 3"/>
    <property type="match status" value="1"/>
</dbReference>
<name>A0A927RBJ9_9ACTN</name>
<dbReference type="GO" id="GO:0043190">
    <property type="term" value="C:ATP-binding cassette (ABC) transporter complex"/>
    <property type="evidence" value="ECO:0007669"/>
    <property type="project" value="InterPro"/>
</dbReference>
<feature type="domain" description="Solute-binding protein family 5" evidence="5">
    <location>
        <begin position="106"/>
        <end position="497"/>
    </location>
</feature>
<keyword evidence="3" id="KW-0732">Signal</keyword>
<proteinExistence type="inferred from homology"/>
<dbReference type="GO" id="GO:0042597">
    <property type="term" value="C:periplasmic space"/>
    <property type="evidence" value="ECO:0007669"/>
    <property type="project" value="UniProtKB-ARBA"/>
</dbReference>
<dbReference type="PROSITE" id="PS51318">
    <property type="entry name" value="TAT"/>
    <property type="match status" value="1"/>
</dbReference>
<dbReference type="RefSeq" id="WP_192750329.1">
    <property type="nucleotide sequence ID" value="NZ_BAABJL010000011.1"/>
</dbReference>
<evidence type="ECO:0000259" key="5">
    <source>
        <dbReference type="Pfam" id="PF00496"/>
    </source>
</evidence>
<feature type="region of interest" description="Disordered" evidence="4">
    <location>
        <begin position="30"/>
        <end position="58"/>
    </location>
</feature>
<dbReference type="EMBL" id="JADBEM010000001">
    <property type="protein sequence ID" value="MBE1606150.1"/>
    <property type="molecule type" value="Genomic_DNA"/>
</dbReference>
<dbReference type="Gene3D" id="3.90.76.10">
    <property type="entry name" value="Dipeptide-binding Protein, Domain 1"/>
    <property type="match status" value="1"/>
</dbReference>
<dbReference type="InterPro" id="IPR000914">
    <property type="entry name" value="SBP_5_dom"/>
</dbReference>
<dbReference type="GO" id="GO:0015833">
    <property type="term" value="P:peptide transport"/>
    <property type="evidence" value="ECO:0007669"/>
    <property type="project" value="TreeGrafter"/>
</dbReference>
<dbReference type="CDD" id="cd08509">
    <property type="entry name" value="PBP2_TmCBP_oligosaccharides_like"/>
    <property type="match status" value="1"/>
</dbReference>
<reference evidence="6" key="1">
    <citation type="submission" date="2020-10" db="EMBL/GenBank/DDBJ databases">
        <title>Sequencing the genomes of 1000 actinobacteria strains.</title>
        <authorList>
            <person name="Klenk H.-P."/>
        </authorList>
    </citation>
    <scope>NUCLEOTIDE SEQUENCE</scope>
    <source>
        <strain evidence="6">DSM 45354</strain>
    </source>
</reference>
<accession>A0A927RBJ9</accession>
<protein>
    <submittedName>
        <fullName evidence="6">Peptide/nickel transport system substrate-binding protein</fullName>
    </submittedName>
</protein>
<dbReference type="PANTHER" id="PTHR30290">
    <property type="entry name" value="PERIPLASMIC BINDING COMPONENT OF ABC TRANSPORTER"/>
    <property type="match status" value="1"/>
</dbReference>
<dbReference type="NCBIfam" id="TIGR01409">
    <property type="entry name" value="TAT_signal_seq"/>
    <property type="match status" value="1"/>
</dbReference>
<gene>
    <name evidence="6" type="ORF">HEB94_002998</name>
</gene>
<dbReference type="GO" id="GO:1904680">
    <property type="term" value="F:peptide transmembrane transporter activity"/>
    <property type="evidence" value="ECO:0007669"/>
    <property type="project" value="TreeGrafter"/>
</dbReference>
<dbReference type="InterPro" id="IPR019546">
    <property type="entry name" value="TAT_signal_bac_arc"/>
</dbReference>
<dbReference type="Gene3D" id="3.40.190.10">
    <property type="entry name" value="Periplasmic binding protein-like II"/>
    <property type="match status" value="1"/>
</dbReference>
<sequence>MPPMSQDGSRRDFLKLAGLTSTGLVLAAACGTPEAPPGPQPSATSQRPVPRGNPKSVPRERTLMLANGDGSDVGICNPYASGFNHQRGLAAMFEPLYFYSAFTGETIPWLAAGPPTYAEDNLSVTIKTRPDVTWSDGKAFSANDVVFTLNMLKDKNNTAMQYSADIREWVKETKAVDDNTVSITFTKPAPRFVFDYLYFKNDLGIFLVPEHIFSQQKKQAEFLFYDPSKNWPIVTGPYQMVDWTNQRRLLDRRDDWWAVKAKLANAPGPERILLTPFTDPTNVAQQLINNELDSSLDLRPPVIKQVVKENPSIMTWTEREAPYGYIDWWPQSLFFNCAVPPFNDPEIRRAVNHAIDRDQLVSVGYEGAGTISELPFPNFPPLQKYFDAIQSLLQQYPTNAHDPAETERIMTGKGYQRDNQNLWAKDGKRLDATIYGLADLTTDYGPILAEQLRAAGFNASHQAPADSGTRVADGSARLFLFGFAGAIADPYPSLELMHSRHVSPMGTQGDVSSRWKNAEFDKIVQQMSALPVGDPGELPLFVQAMEIYLRELPHTPLVQWIHRVPYNTEYWSGWPTERDPYLPGAFWFKTLPLELTHLKPAKG</sequence>
<evidence type="ECO:0000313" key="6">
    <source>
        <dbReference type="EMBL" id="MBE1606150.1"/>
    </source>
</evidence>
<keyword evidence="2" id="KW-0813">Transport</keyword>
<dbReference type="Proteomes" id="UP000638648">
    <property type="component" value="Unassembled WGS sequence"/>
</dbReference>
<dbReference type="AlphaFoldDB" id="A0A927RBJ9"/>
<dbReference type="InterPro" id="IPR006311">
    <property type="entry name" value="TAT_signal"/>
</dbReference>
<comment type="caution">
    <text evidence="6">The sequence shown here is derived from an EMBL/GenBank/DDBJ whole genome shotgun (WGS) entry which is preliminary data.</text>
</comment>
<dbReference type="SUPFAM" id="SSF53850">
    <property type="entry name" value="Periplasmic binding protein-like II"/>
    <property type="match status" value="1"/>
</dbReference>
<keyword evidence="7" id="KW-1185">Reference proteome</keyword>
<evidence type="ECO:0000256" key="3">
    <source>
        <dbReference type="ARBA" id="ARBA00022729"/>
    </source>
</evidence>
<organism evidence="6 7">
    <name type="scientific">Actinopolymorpha pittospori</name>
    <dbReference type="NCBI Taxonomy" id="648752"/>
    <lineage>
        <taxon>Bacteria</taxon>
        <taxon>Bacillati</taxon>
        <taxon>Actinomycetota</taxon>
        <taxon>Actinomycetes</taxon>
        <taxon>Propionibacteriales</taxon>
        <taxon>Actinopolymorphaceae</taxon>
        <taxon>Actinopolymorpha</taxon>
    </lineage>
</organism>
<dbReference type="PIRSF" id="PIRSF002741">
    <property type="entry name" value="MppA"/>
    <property type="match status" value="1"/>
</dbReference>
<evidence type="ECO:0000313" key="7">
    <source>
        <dbReference type="Proteomes" id="UP000638648"/>
    </source>
</evidence>
<evidence type="ECO:0000256" key="1">
    <source>
        <dbReference type="ARBA" id="ARBA00005695"/>
    </source>
</evidence>